<accession>A0ABM8WY56</accession>
<dbReference type="Proteomes" id="UP000727654">
    <property type="component" value="Unassembled WGS sequence"/>
</dbReference>
<sequence>MKRNTETLRDYFGGIFDAVGKDPVEHIVVLTYEFDDQQMLNLSALEHMGRTFEPRISHLASIAKLVPIVLYDARKTREAMRLPHFMELLPVRTAAYSCHHAKAYLIVTRDHVHLALGSMNFTASGLFANREVFDTFRWSGKELQDRPVLADFLAVLRSETCSAFASAPLEAVIAKLDERLSAWQGRPDAGDARLLHQGYDDKTGLESLRARWRAAYGDDAEPDRVIVVSPFFDRDIAAHTVSEDLARAFPRLAAIDVITDSIVANYLCQRHFNGVGRRRLFLIPDQISDEERQHIAQANQTFDISDHVITRKLHAKILILMRGSDALVYLGSGNFTRKAWTGGNHELGFTRTMCADPDALLAQLQRNLGAAATDRYADLPAQHPAETPPDDDDDAYVDGAGYPDCVLGIELCASDDPEKMHFVIRTAEGRQEELSHYRILWGKFPLSVKAGRSQPLQRAELASCLLGGRNLCFRPLSDPATVFYLPFRHSAALFEQRELFIYPRAEDWMLQQLGVERMPDRDLGEYLPGDAPPADEDPALAAHAQREENPVIRMQRYLSLFASIEATFRKRANTCRKGPAAEIDQRWRDEITQPLAAFADVIAQEADGDGLTRDAIFKLGELALFTRRLMDIDGRAGTSTANMRKRLPRRHRDPVVNEYLTFCHAQIR</sequence>
<reference evidence="1 2" key="1">
    <citation type="submission" date="2021-08" db="EMBL/GenBank/DDBJ databases">
        <authorList>
            <person name="Peeters C."/>
        </authorList>
    </citation>
    <scope>NUCLEOTIDE SEQUENCE [LARGE SCALE GENOMIC DNA]</scope>
    <source>
        <strain evidence="1 2">LMG 23992</strain>
    </source>
</reference>
<dbReference type="CDD" id="cd09117">
    <property type="entry name" value="PLDc_Bfil_DEXD_like"/>
    <property type="match status" value="1"/>
</dbReference>
<protein>
    <recommendedName>
        <fullName evidence="3">PLD phosphodiesterase domain-containing protein</fullName>
    </recommendedName>
</protein>
<keyword evidence="2" id="KW-1185">Reference proteome</keyword>
<evidence type="ECO:0000313" key="1">
    <source>
        <dbReference type="EMBL" id="CAG9172482.1"/>
    </source>
</evidence>
<proteinExistence type="predicted"/>
<dbReference type="RefSeq" id="WP_224079861.1">
    <property type="nucleotide sequence ID" value="NZ_CAJZAI010000004.1"/>
</dbReference>
<comment type="caution">
    <text evidence="1">The sequence shown here is derived from an EMBL/GenBank/DDBJ whole genome shotgun (WGS) entry which is preliminary data.</text>
</comment>
<evidence type="ECO:0000313" key="2">
    <source>
        <dbReference type="Proteomes" id="UP000727654"/>
    </source>
</evidence>
<organism evidence="1 2">
    <name type="scientific">Cupriavidus laharis</name>
    <dbReference type="NCBI Taxonomy" id="151654"/>
    <lineage>
        <taxon>Bacteria</taxon>
        <taxon>Pseudomonadati</taxon>
        <taxon>Pseudomonadota</taxon>
        <taxon>Betaproteobacteria</taxon>
        <taxon>Burkholderiales</taxon>
        <taxon>Burkholderiaceae</taxon>
        <taxon>Cupriavidus</taxon>
    </lineage>
</organism>
<name>A0ABM8WY56_9BURK</name>
<gene>
    <name evidence="1" type="ORF">LMG23992_02247</name>
</gene>
<evidence type="ECO:0008006" key="3">
    <source>
        <dbReference type="Google" id="ProtNLM"/>
    </source>
</evidence>
<dbReference type="EMBL" id="CAJZAI010000004">
    <property type="protein sequence ID" value="CAG9172482.1"/>
    <property type="molecule type" value="Genomic_DNA"/>
</dbReference>
<dbReference type="Gene3D" id="3.30.870.10">
    <property type="entry name" value="Endonuclease Chain A"/>
    <property type="match status" value="2"/>
</dbReference>